<evidence type="ECO:0000256" key="7">
    <source>
        <dbReference type="ARBA" id="ARBA00022741"/>
    </source>
</evidence>
<dbReference type="GO" id="GO:0046872">
    <property type="term" value="F:metal ion binding"/>
    <property type="evidence" value="ECO:0007669"/>
    <property type="project" value="UniProtKB-KW"/>
</dbReference>
<evidence type="ECO:0000256" key="2">
    <source>
        <dbReference type="ARBA" id="ARBA00007599"/>
    </source>
</evidence>
<comment type="similarity">
    <text evidence="2">Belongs to the TsaE family.</text>
</comment>
<evidence type="ECO:0000256" key="1">
    <source>
        <dbReference type="ARBA" id="ARBA00004496"/>
    </source>
</evidence>
<dbReference type="HOGENOM" id="CLU_087829_5_0_10"/>
<accession>E4T681</accession>
<keyword evidence="5" id="KW-0819">tRNA processing</keyword>
<proteinExistence type="inferred from homology"/>
<dbReference type="eggNOG" id="COG0802">
    <property type="taxonomic scope" value="Bacteria"/>
</dbReference>
<evidence type="ECO:0000256" key="5">
    <source>
        <dbReference type="ARBA" id="ARBA00022694"/>
    </source>
</evidence>
<evidence type="ECO:0000313" key="12">
    <source>
        <dbReference type="Proteomes" id="UP000008718"/>
    </source>
</evidence>
<evidence type="ECO:0000256" key="8">
    <source>
        <dbReference type="ARBA" id="ARBA00022840"/>
    </source>
</evidence>
<dbReference type="Proteomes" id="UP000008718">
    <property type="component" value="Chromosome"/>
</dbReference>
<dbReference type="InterPro" id="IPR027417">
    <property type="entry name" value="P-loop_NTPase"/>
</dbReference>
<dbReference type="NCBIfam" id="TIGR00150">
    <property type="entry name" value="T6A_YjeE"/>
    <property type="match status" value="1"/>
</dbReference>
<dbReference type="GO" id="GO:0005524">
    <property type="term" value="F:ATP binding"/>
    <property type="evidence" value="ECO:0007669"/>
    <property type="project" value="UniProtKB-KW"/>
</dbReference>
<reference key="1">
    <citation type="submission" date="2010-11" db="EMBL/GenBank/DDBJ databases">
        <title>The complete genome of Paludibacter propionicigenes DSM 17365.</title>
        <authorList>
            <consortium name="US DOE Joint Genome Institute (JGI-PGF)"/>
            <person name="Lucas S."/>
            <person name="Copeland A."/>
            <person name="Lapidus A."/>
            <person name="Bruce D."/>
            <person name="Goodwin L."/>
            <person name="Pitluck S."/>
            <person name="Kyrpides N."/>
            <person name="Mavromatis K."/>
            <person name="Ivanova N."/>
            <person name="Munk A.C."/>
            <person name="Brettin T."/>
            <person name="Detter J.C."/>
            <person name="Han C."/>
            <person name="Tapia R."/>
            <person name="Land M."/>
            <person name="Hauser L."/>
            <person name="Markowitz V."/>
            <person name="Cheng J.-F."/>
            <person name="Hugenholtz P."/>
            <person name="Woyke T."/>
            <person name="Wu D."/>
            <person name="Gronow S."/>
            <person name="Wellnitz S."/>
            <person name="Brambilla E."/>
            <person name="Klenk H.-P."/>
            <person name="Eisen J.A."/>
        </authorList>
    </citation>
    <scope>NUCLEOTIDE SEQUENCE</scope>
    <source>
        <strain>WB4</strain>
    </source>
</reference>
<organism evidence="11 12">
    <name type="scientific">Paludibacter propionicigenes (strain DSM 17365 / JCM 13257 / WB4)</name>
    <dbReference type="NCBI Taxonomy" id="694427"/>
    <lineage>
        <taxon>Bacteria</taxon>
        <taxon>Pseudomonadati</taxon>
        <taxon>Bacteroidota</taxon>
        <taxon>Bacteroidia</taxon>
        <taxon>Bacteroidales</taxon>
        <taxon>Paludibacteraceae</taxon>
        <taxon>Paludibacter</taxon>
    </lineage>
</organism>
<gene>
    <name evidence="11" type="ordered locus">Palpr_2089</name>
</gene>
<dbReference type="Gene3D" id="3.40.50.300">
    <property type="entry name" value="P-loop containing nucleotide triphosphate hydrolases"/>
    <property type="match status" value="1"/>
</dbReference>
<keyword evidence="12" id="KW-1185">Reference proteome</keyword>
<dbReference type="EMBL" id="CP002345">
    <property type="protein sequence ID" value="ADQ80225.1"/>
    <property type="molecule type" value="Genomic_DNA"/>
</dbReference>
<protein>
    <recommendedName>
        <fullName evidence="3">tRNA threonylcarbamoyladenosine biosynthesis protein TsaE</fullName>
    </recommendedName>
    <alternativeName>
        <fullName evidence="10">t(6)A37 threonylcarbamoyladenosine biosynthesis protein TsaE</fullName>
    </alternativeName>
</protein>
<dbReference type="PANTHER" id="PTHR33540:SF2">
    <property type="entry name" value="TRNA THREONYLCARBAMOYLADENOSINE BIOSYNTHESIS PROTEIN TSAE"/>
    <property type="match status" value="1"/>
</dbReference>
<dbReference type="STRING" id="694427.Palpr_2089"/>
<evidence type="ECO:0000313" key="11">
    <source>
        <dbReference type="EMBL" id="ADQ80225.1"/>
    </source>
</evidence>
<name>E4T681_PALPW</name>
<sequence length="146" mass="16440">MSMSEKIEKTELEIQSLGTIHKTAQEFIELIGKNTVFAFNGKMGAGKTTFIKAICEVMGVKETVNSPTFSIVNEYESADGRIIFHFDCYRINKVQEALDFGAEEYLYSGNLCFIEWSENIAPILPESIVNVDIEETENGKRKITIV</sequence>
<keyword evidence="8" id="KW-0067">ATP-binding</keyword>
<dbReference type="InterPro" id="IPR003442">
    <property type="entry name" value="T6A_TsaE"/>
</dbReference>
<dbReference type="SUPFAM" id="SSF52540">
    <property type="entry name" value="P-loop containing nucleoside triphosphate hydrolases"/>
    <property type="match status" value="1"/>
</dbReference>
<keyword evidence="7" id="KW-0547">Nucleotide-binding</keyword>
<evidence type="ECO:0000256" key="10">
    <source>
        <dbReference type="ARBA" id="ARBA00032441"/>
    </source>
</evidence>
<comment type="subcellular location">
    <subcellularLocation>
        <location evidence="1">Cytoplasm</location>
    </subcellularLocation>
</comment>
<dbReference type="GO" id="GO:0002949">
    <property type="term" value="P:tRNA threonylcarbamoyladenosine modification"/>
    <property type="evidence" value="ECO:0007669"/>
    <property type="project" value="InterPro"/>
</dbReference>
<dbReference type="Pfam" id="PF02367">
    <property type="entry name" value="TsaE"/>
    <property type="match status" value="1"/>
</dbReference>
<dbReference type="PANTHER" id="PTHR33540">
    <property type="entry name" value="TRNA THREONYLCARBAMOYLADENOSINE BIOSYNTHESIS PROTEIN TSAE"/>
    <property type="match status" value="1"/>
</dbReference>
<evidence type="ECO:0000256" key="3">
    <source>
        <dbReference type="ARBA" id="ARBA00019010"/>
    </source>
</evidence>
<dbReference type="KEGG" id="ppn:Palpr_2089"/>
<keyword evidence="4" id="KW-0963">Cytoplasm</keyword>
<keyword evidence="9" id="KW-0460">Magnesium</keyword>
<reference evidence="11 12" key="2">
    <citation type="journal article" date="2011" name="Stand. Genomic Sci.">
        <title>Complete genome sequence of Paludibacter propionicigenes type strain (WB4).</title>
        <authorList>
            <person name="Gronow S."/>
            <person name="Munk C."/>
            <person name="Lapidus A."/>
            <person name="Nolan M."/>
            <person name="Lucas S."/>
            <person name="Hammon N."/>
            <person name="Deshpande S."/>
            <person name="Cheng J.F."/>
            <person name="Tapia R."/>
            <person name="Han C."/>
            <person name="Goodwin L."/>
            <person name="Pitluck S."/>
            <person name="Liolios K."/>
            <person name="Ivanova N."/>
            <person name="Mavromatis K."/>
            <person name="Mikhailova N."/>
            <person name="Pati A."/>
            <person name="Chen A."/>
            <person name="Palaniappan K."/>
            <person name="Land M."/>
            <person name="Hauser L."/>
            <person name="Chang Y.J."/>
            <person name="Jeffries C.D."/>
            <person name="Brambilla E."/>
            <person name="Rohde M."/>
            <person name="Goker M."/>
            <person name="Detter J.C."/>
            <person name="Woyke T."/>
            <person name="Bristow J."/>
            <person name="Eisen J.A."/>
            <person name="Markowitz V."/>
            <person name="Hugenholtz P."/>
            <person name="Kyrpides N.C."/>
            <person name="Klenk H.P."/>
        </authorList>
    </citation>
    <scope>NUCLEOTIDE SEQUENCE [LARGE SCALE GENOMIC DNA]</scope>
    <source>
        <strain evidence="12">DSM 17365 / JCM 13257 / WB4</strain>
    </source>
</reference>
<evidence type="ECO:0000256" key="6">
    <source>
        <dbReference type="ARBA" id="ARBA00022723"/>
    </source>
</evidence>
<evidence type="ECO:0000256" key="4">
    <source>
        <dbReference type="ARBA" id="ARBA00022490"/>
    </source>
</evidence>
<keyword evidence="6" id="KW-0479">Metal-binding</keyword>
<dbReference type="AlphaFoldDB" id="E4T681"/>
<dbReference type="GO" id="GO:0005737">
    <property type="term" value="C:cytoplasm"/>
    <property type="evidence" value="ECO:0007669"/>
    <property type="project" value="UniProtKB-SubCell"/>
</dbReference>
<evidence type="ECO:0000256" key="9">
    <source>
        <dbReference type="ARBA" id="ARBA00022842"/>
    </source>
</evidence>
<dbReference type="RefSeq" id="WP_013445594.1">
    <property type="nucleotide sequence ID" value="NC_014734.1"/>
</dbReference>